<dbReference type="SUPFAM" id="SSF53383">
    <property type="entry name" value="PLP-dependent transferases"/>
    <property type="match status" value="1"/>
</dbReference>
<dbReference type="InterPro" id="IPR015422">
    <property type="entry name" value="PyrdxlP-dep_Trfase_small"/>
</dbReference>
<dbReference type="CDD" id="cd00609">
    <property type="entry name" value="AAT_like"/>
    <property type="match status" value="1"/>
</dbReference>
<dbReference type="PANTHER" id="PTHR46577">
    <property type="entry name" value="HTH-TYPE TRANSCRIPTIONAL REGULATORY PROTEIN GABR"/>
    <property type="match status" value="1"/>
</dbReference>
<evidence type="ECO:0000313" key="7">
    <source>
        <dbReference type="EMBL" id="MBP0049456.1"/>
    </source>
</evidence>
<proteinExistence type="inferred from homology"/>
<dbReference type="PRINTS" id="PR00035">
    <property type="entry name" value="HTHGNTR"/>
</dbReference>
<keyword evidence="7" id="KW-0808">Transferase</keyword>
<dbReference type="SUPFAM" id="SSF46785">
    <property type="entry name" value="Winged helix' DNA-binding domain"/>
    <property type="match status" value="1"/>
</dbReference>
<dbReference type="PROSITE" id="PS50949">
    <property type="entry name" value="HTH_GNTR"/>
    <property type="match status" value="1"/>
</dbReference>
<dbReference type="InterPro" id="IPR036388">
    <property type="entry name" value="WH-like_DNA-bd_sf"/>
</dbReference>
<dbReference type="Gene3D" id="1.10.10.10">
    <property type="entry name" value="Winged helix-like DNA-binding domain superfamily/Winged helix DNA-binding domain"/>
    <property type="match status" value="1"/>
</dbReference>
<dbReference type="InterPro" id="IPR004839">
    <property type="entry name" value="Aminotransferase_I/II_large"/>
</dbReference>
<comment type="caution">
    <text evidence="7">The sequence shown here is derived from an EMBL/GenBank/DDBJ whole genome shotgun (WGS) entry which is preliminary data.</text>
</comment>
<keyword evidence="4" id="KW-0238">DNA-binding</keyword>
<dbReference type="InterPro" id="IPR036390">
    <property type="entry name" value="WH_DNA-bd_sf"/>
</dbReference>
<dbReference type="CDD" id="cd07377">
    <property type="entry name" value="WHTH_GntR"/>
    <property type="match status" value="1"/>
</dbReference>
<name>A0ABS3ZCV1_9GAMM</name>
<sequence length="476" mass="52811">MYRPDALNRRSGYRYQQLEQWLWEGIQTQRWRPGERLPSIRALCESTGCSRATVQHALHRLEARGVLEARPRSGYFVCLLSGSEPPVHTEPELDTPRPATTSDLFRDLMQRSAAFDLLPEASSEPLSPGLVGLGRSIARALRRSTTQLHDHYDAPAGDLGLRTELARLYARRGWPARAEAFCITQGCQHALSLALQACCEPGDLVAVESPGFYGTLQLLEQLGLKVIEVPSHSRYGLDVEQLAHTLARWPVKACVFSAAFSTPAGGCLPDQARQRLLALAGAHDLALIEDDIYAETAFVQPPDPLKALDTEDRVILCSSFSKALSRDLRLGWIAGGRWHDRIVQLKLVTQLASSRFVQQGVAHFIADGGLATHLRRQRQQLRQQRDQLIQQLRDWPVPVRMSMPEGGLALWVELESGQDCLALYQKALAEGIVVTPGPLFSTSNGFRHCLRISFAHPWNEARRAALRDLSGLCCGG</sequence>
<dbReference type="Gene3D" id="3.40.640.10">
    <property type="entry name" value="Type I PLP-dependent aspartate aminotransferase-like (Major domain)"/>
    <property type="match status" value="1"/>
</dbReference>
<dbReference type="PANTHER" id="PTHR46577:SF2">
    <property type="entry name" value="TRANSCRIPTIONAL REGULATORY PROTEIN"/>
    <property type="match status" value="1"/>
</dbReference>
<dbReference type="SMART" id="SM00345">
    <property type="entry name" value="HTH_GNTR"/>
    <property type="match status" value="1"/>
</dbReference>
<dbReference type="InterPro" id="IPR015421">
    <property type="entry name" value="PyrdxlP-dep_Trfase_major"/>
</dbReference>
<dbReference type="InterPro" id="IPR051446">
    <property type="entry name" value="HTH_trans_reg/aminotransferase"/>
</dbReference>
<reference evidence="7 8" key="1">
    <citation type="submission" date="2020-09" db="EMBL/GenBank/DDBJ databases">
        <authorList>
            <person name="Tanuku N.R.S."/>
        </authorList>
    </citation>
    <scope>NUCLEOTIDE SEQUENCE [LARGE SCALE GENOMIC DNA]</scope>
    <source>
        <strain evidence="7 8">AK62</strain>
    </source>
</reference>
<dbReference type="RefSeq" id="WP_209288066.1">
    <property type="nucleotide sequence ID" value="NZ_JACVEW010000018.1"/>
</dbReference>
<dbReference type="InterPro" id="IPR000524">
    <property type="entry name" value="Tscrpt_reg_HTH_GntR"/>
</dbReference>
<comment type="similarity">
    <text evidence="1">In the C-terminal section; belongs to the class-I pyridoxal-phosphate-dependent aminotransferase family.</text>
</comment>
<evidence type="ECO:0000256" key="4">
    <source>
        <dbReference type="ARBA" id="ARBA00023125"/>
    </source>
</evidence>
<evidence type="ECO:0000256" key="1">
    <source>
        <dbReference type="ARBA" id="ARBA00005384"/>
    </source>
</evidence>
<dbReference type="InterPro" id="IPR015424">
    <property type="entry name" value="PyrdxlP-dep_Trfase"/>
</dbReference>
<evidence type="ECO:0000256" key="3">
    <source>
        <dbReference type="ARBA" id="ARBA00023015"/>
    </source>
</evidence>
<keyword evidence="2" id="KW-0663">Pyridoxal phosphate</keyword>
<dbReference type="EMBL" id="JACVEW010000018">
    <property type="protein sequence ID" value="MBP0049456.1"/>
    <property type="molecule type" value="Genomic_DNA"/>
</dbReference>
<evidence type="ECO:0000259" key="6">
    <source>
        <dbReference type="PROSITE" id="PS50949"/>
    </source>
</evidence>
<keyword evidence="7" id="KW-0032">Aminotransferase</keyword>
<dbReference type="Gene3D" id="3.90.1150.10">
    <property type="entry name" value="Aspartate Aminotransferase, domain 1"/>
    <property type="match status" value="1"/>
</dbReference>
<keyword evidence="5" id="KW-0804">Transcription</keyword>
<feature type="domain" description="HTH gntR-type" evidence="6">
    <location>
        <begin position="12"/>
        <end position="80"/>
    </location>
</feature>
<protein>
    <submittedName>
        <fullName evidence="7">PLP-dependent aminotransferase family protein</fullName>
    </submittedName>
</protein>
<keyword evidence="8" id="KW-1185">Reference proteome</keyword>
<dbReference type="Pfam" id="PF00392">
    <property type="entry name" value="GntR"/>
    <property type="match status" value="1"/>
</dbReference>
<accession>A0ABS3ZCV1</accession>
<evidence type="ECO:0000256" key="2">
    <source>
        <dbReference type="ARBA" id="ARBA00022898"/>
    </source>
</evidence>
<organism evidence="7 8">
    <name type="scientific">Marinobacterium alkalitolerans</name>
    <dbReference type="NCBI Taxonomy" id="1542925"/>
    <lineage>
        <taxon>Bacteria</taxon>
        <taxon>Pseudomonadati</taxon>
        <taxon>Pseudomonadota</taxon>
        <taxon>Gammaproteobacteria</taxon>
        <taxon>Oceanospirillales</taxon>
        <taxon>Oceanospirillaceae</taxon>
        <taxon>Marinobacterium</taxon>
    </lineage>
</organism>
<dbReference type="GO" id="GO:0008483">
    <property type="term" value="F:transaminase activity"/>
    <property type="evidence" value="ECO:0007669"/>
    <property type="project" value="UniProtKB-KW"/>
</dbReference>
<evidence type="ECO:0000313" key="8">
    <source>
        <dbReference type="Proteomes" id="UP000810171"/>
    </source>
</evidence>
<dbReference type="Pfam" id="PF00155">
    <property type="entry name" value="Aminotran_1_2"/>
    <property type="match status" value="1"/>
</dbReference>
<dbReference type="Proteomes" id="UP000810171">
    <property type="component" value="Unassembled WGS sequence"/>
</dbReference>
<evidence type="ECO:0000256" key="5">
    <source>
        <dbReference type="ARBA" id="ARBA00023163"/>
    </source>
</evidence>
<gene>
    <name evidence="7" type="ORF">H9C73_11980</name>
</gene>
<keyword evidence="3" id="KW-0805">Transcription regulation</keyword>